<evidence type="ECO:0000256" key="3">
    <source>
        <dbReference type="ARBA" id="ARBA00022475"/>
    </source>
</evidence>
<feature type="transmembrane region" description="Helical" evidence="8">
    <location>
        <begin position="6"/>
        <end position="39"/>
    </location>
</feature>
<evidence type="ECO:0000313" key="9">
    <source>
        <dbReference type="EMBL" id="UZJ24354.1"/>
    </source>
</evidence>
<gene>
    <name evidence="9" type="ORF">RHODO2019_14540</name>
</gene>
<evidence type="ECO:0000313" key="10">
    <source>
        <dbReference type="Proteomes" id="UP001164965"/>
    </source>
</evidence>
<name>A0ABY6NY89_9NOCA</name>
<dbReference type="Pfam" id="PF01899">
    <property type="entry name" value="MNHE"/>
    <property type="match status" value="1"/>
</dbReference>
<dbReference type="InterPro" id="IPR002758">
    <property type="entry name" value="Cation_antiport_E"/>
</dbReference>
<dbReference type="Proteomes" id="UP001164965">
    <property type="component" value="Chromosome"/>
</dbReference>
<dbReference type="PANTHER" id="PTHR34584">
    <property type="entry name" value="NA(+)/H(+) ANTIPORTER SUBUNIT E1"/>
    <property type="match status" value="1"/>
</dbReference>
<dbReference type="RefSeq" id="WP_265382461.1">
    <property type="nucleotide sequence ID" value="NZ_CP110615.1"/>
</dbReference>
<keyword evidence="10" id="KW-1185">Reference proteome</keyword>
<evidence type="ECO:0000256" key="1">
    <source>
        <dbReference type="ARBA" id="ARBA00004651"/>
    </source>
</evidence>
<feature type="region of interest" description="Disordered" evidence="7">
    <location>
        <begin position="160"/>
        <end position="183"/>
    </location>
</feature>
<comment type="similarity">
    <text evidence="2">Belongs to the CPA3 antiporters (TC 2.A.63) subunit E family.</text>
</comment>
<dbReference type="EMBL" id="CP110615">
    <property type="protein sequence ID" value="UZJ24354.1"/>
    <property type="molecule type" value="Genomic_DNA"/>
</dbReference>
<accession>A0ABY6NY89</accession>
<evidence type="ECO:0000256" key="5">
    <source>
        <dbReference type="ARBA" id="ARBA00022989"/>
    </source>
</evidence>
<organism evidence="9 10">
    <name type="scientific">Rhodococcus antarcticus</name>
    <dbReference type="NCBI Taxonomy" id="2987751"/>
    <lineage>
        <taxon>Bacteria</taxon>
        <taxon>Bacillati</taxon>
        <taxon>Actinomycetota</taxon>
        <taxon>Actinomycetes</taxon>
        <taxon>Mycobacteriales</taxon>
        <taxon>Nocardiaceae</taxon>
        <taxon>Rhodococcus</taxon>
    </lineage>
</organism>
<keyword evidence="3" id="KW-1003">Cell membrane</keyword>
<keyword evidence="6 8" id="KW-0472">Membrane</keyword>
<proteinExistence type="inferred from homology"/>
<evidence type="ECO:0000256" key="2">
    <source>
        <dbReference type="ARBA" id="ARBA00006228"/>
    </source>
</evidence>
<dbReference type="NCBIfam" id="NF006521">
    <property type="entry name" value="PRK08965.1-5"/>
    <property type="match status" value="1"/>
</dbReference>
<protein>
    <submittedName>
        <fullName evidence="9">Na+/H+ antiporter subunit E</fullName>
    </submittedName>
</protein>
<evidence type="ECO:0000256" key="6">
    <source>
        <dbReference type="ARBA" id="ARBA00023136"/>
    </source>
</evidence>
<evidence type="ECO:0000256" key="4">
    <source>
        <dbReference type="ARBA" id="ARBA00022692"/>
    </source>
</evidence>
<evidence type="ECO:0000256" key="7">
    <source>
        <dbReference type="SAM" id="MobiDB-lite"/>
    </source>
</evidence>
<feature type="compositionally biased region" description="Basic and acidic residues" evidence="7">
    <location>
        <begin position="167"/>
        <end position="183"/>
    </location>
</feature>
<sequence length="183" mass="19913">MTGLAVVVWLTAVWVLLWGTASVANVLGGVVVAVLIRLLLPLPVVPTEGRIRPLPVLRLAVRVAVDLVVSSADVAWLSVRPGGPPRTSITSVQLSTRSDLVLSLVVSLLNLQPGAVVLEVDAVQRRLYVHVLAVEHRDARPGDSNRRLRRSALRLEELLDRSFAAPRDPEPRDPEPHDLQEAP</sequence>
<evidence type="ECO:0000256" key="8">
    <source>
        <dbReference type="SAM" id="Phobius"/>
    </source>
</evidence>
<dbReference type="PANTHER" id="PTHR34584:SF1">
    <property type="entry name" value="NA(+)_H(+) ANTIPORTER SUBUNIT E1"/>
    <property type="match status" value="1"/>
</dbReference>
<keyword evidence="5 8" id="KW-1133">Transmembrane helix</keyword>
<comment type="subcellular location">
    <subcellularLocation>
        <location evidence="1">Cell membrane</location>
        <topology evidence="1">Multi-pass membrane protein</topology>
    </subcellularLocation>
</comment>
<keyword evidence="4 8" id="KW-0812">Transmembrane</keyword>
<reference evidence="9" key="1">
    <citation type="submission" date="2022-10" db="EMBL/GenBank/DDBJ databases">
        <title>Rhodococcus sp.75.</title>
        <authorList>
            <person name="Sun M."/>
        </authorList>
    </citation>
    <scope>NUCLEOTIDE SEQUENCE</scope>
    <source>
        <strain evidence="9">75</strain>
    </source>
</reference>